<comment type="caution">
    <text evidence="3">The sequence shown here is derived from an EMBL/GenBank/DDBJ whole genome shotgun (WGS) entry which is preliminary data.</text>
</comment>
<dbReference type="Gene3D" id="3.30.710.10">
    <property type="entry name" value="Potassium Channel Kv1.1, Chain A"/>
    <property type="match status" value="1"/>
</dbReference>
<dbReference type="OrthoDB" id="3217871at2759"/>
<dbReference type="InterPro" id="IPR000210">
    <property type="entry name" value="BTB/POZ_dom"/>
</dbReference>
<accession>A0A8H5CF26</accession>
<dbReference type="CDD" id="cd18186">
    <property type="entry name" value="BTB_POZ_ZBTB_KLHL-like"/>
    <property type="match status" value="1"/>
</dbReference>
<gene>
    <name evidence="3" type="ORF">D9611_007302</name>
</gene>
<dbReference type="EMBL" id="JAACJK010000003">
    <property type="protein sequence ID" value="KAF5340565.1"/>
    <property type="molecule type" value="Genomic_DNA"/>
</dbReference>
<proteinExistence type="predicted"/>
<dbReference type="AlphaFoldDB" id="A0A8H5CF26"/>
<name>A0A8H5CF26_9AGAR</name>
<dbReference type="Pfam" id="PF00651">
    <property type="entry name" value="BTB"/>
    <property type="match status" value="1"/>
</dbReference>
<feature type="region of interest" description="Disordered" evidence="1">
    <location>
        <begin position="1"/>
        <end position="21"/>
    </location>
</feature>
<dbReference type="PROSITE" id="PS50097">
    <property type="entry name" value="BTB"/>
    <property type="match status" value="1"/>
</dbReference>
<feature type="domain" description="BTB" evidence="2">
    <location>
        <begin position="29"/>
        <end position="100"/>
    </location>
</feature>
<evidence type="ECO:0000313" key="4">
    <source>
        <dbReference type="Proteomes" id="UP000541558"/>
    </source>
</evidence>
<organism evidence="3 4">
    <name type="scientific">Ephemerocybe angulata</name>
    <dbReference type="NCBI Taxonomy" id="980116"/>
    <lineage>
        <taxon>Eukaryota</taxon>
        <taxon>Fungi</taxon>
        <taxon>Dikarya</taxon>
        <taxon>Basidiomycota</taxon>
        <taxon>Agaricomycotina</taxon>
        <taxon>Agaricomycetes</taxon>
        <taxon>Agaricomycetidae</taxon>
        <taxon>Agaricales</taxon>
        <taxon>Agaricineae</taxon>
        <taxon>Psathyrellaceae</taxon>
        <taxon>Ephemerocybe</taxon>
    </lineage>
</organism>
<sequence length="327" mass="36990">MSKRRRTGDSSASEEETPTQSMEVWFSDGNIVLQAQNVQFKVHKSVLAKHSPVFADMLEMPHANDEPTVDGCPVVELHDSAQDIKHMVLTLYGDKAYVNVEGGLSMEVVAAMIRMGRKYDIEHVKEGGLSRLKRVFPQQLADWDRNFDEGEGLYLHTITCGPDERILDLAIKAIELAHECDIKSILPACYLIVCRDHTFREEDTPKIPATALGPCALGRAELLRLQLQTMYDWPTALGVVEGCLQEPECLAIGKELMVWLWQYARLSQTFFQWKQVAKSYGYLIEDLCTICLSAARRNHDRGRVTLWVGLPAAFGLHSWNHLKDFES</sequence>
<evidence type="ECO:0000259" key="2">
    <source>
        <dbReference type="PROSITE" id="PS50097"/>
    </source>
</evidence>
<dbReference type="InterPro" id="IPR011333">
    <property type="entry name" value="SKP1/BTB/POZ_sf"/>
</dbReference>
<evidence type="ECO:0000313" key="3">
    <source>
        <dbReference type="EMBL" id="KAF5340565.1"/>
    </source>
</evidence>
<keyword evidence="4" id="KW-1185">Reference proteome</keyword>
<reference evidence="3 4" key="1">
    <citation type="journal article" date="2020" name="ISME J.">
        <title>Uncovering the hidden diversity of litter-decomposition mechanisms in mushroom-forming fungi.</title>
        <authorList>
            <person name="Floudas D."/>
            <person name="Bentzer J."/>
            <person name="Ahren D."/>
            <person name="Johansson T."/>
            <person name="Persson P."/>
            <person name="Tunlid A."/>
        </authorList>
    </citation>
    <scope>NUCLEOTIDE SEQUENCE [LARGE SCALE GENOMIC DNA]</scope>
    <source>
        <strain evidence="3 4">CBS 175.51</strain>
    </source>
</reference>
<evidence type="ECO:0000256" key="1">
    <source>
        <dbReference type="SAM" id="MobiDB-lite"/>
    </source>
</evidence>
<protein>
    <recommendedName>
        <fullName evidence="2">BTB domain-containing protein</fullName>
    </recommendedName>
</protein>
<dbReference type="SUPFAM" id="SSF54695">
    <property type="entry name" value="POZ domain"/>
    <property type="match status" value="1"/>
</dbReference>
<dbReference type="SMART" id="SM00225">
    <property type="entry name" value="BTB"/>
    <property type="match status" value="1"/>
</dbReference>
<dbReference type="Proteomes" id="UP000541558">
    <property type="component" value="Unassembled WGS sequence"/>
</dbReference>